<evidence type="ECO:0000313" key="2">
    <source>
        <dbReference type="EMBL" id="WNG48477.1"/>
    </source>
</evidence>
<organism evidence="2 3">
    <name type="scientific">Archangium minus</name>
    <dbReference type="NCBI Taxonomy" id="83450"/>
    <lineage>
        <taxon>Bacteria</taxon>
        <taxon>Pseudomonadati</taxon>
        <taxon>Myxococcota</taxon>
        <taxon>Myxococcia</taxon>
        <taxon>Myxococcales</taxon>
        <taxon>Cystobacterineae</taxon>
        <taxon>Archangiaceae</taxon>
        <taxon>Archangium</taxon>
    </lineage>
</organism>
<protein>
    <recommendedName>
        <fullName evidence="4">Glycerophosphoryl diester phosphodiesterase membrane domain-containing protein</fullName>
    </recommendedName>
</protein>
<dbReference type="RefSeq" id="WP_395806047.1">
    <property type="nucleotide sequence ID" value="NZ_CP043494.1"/>
</dbReference>
<keyword evidence="1" id="KW-0812">Transmembrane</keyword>
<dbReference type="InterPro" id="IPR010380">
    <property type="entry name" value="DUF975"/>
</dbReference>
<feature type="transmembrane region" description="Helical" evidence="1">
    <location>
        <begin position="30"/>
        <end position="46"/>
    </location>
</feature>
<dbReference type="EMBL" id="CP043494">
    <property type="protein sequence ID" value="WNG48477.1"/>
    <property type="molecule type" value="Genomic_DNA"/>
</dbReference>
<feature type="transmembrane region" description="Helical" evidence="1">
    <location>
        <begin position="179"/>
        <end position="199"/>
    </location>
</feature>
<feature type="transmembrane region" description="Helical" evidence="1">
    <location>
        <begin position="205"/>
        <end position="223"/>
    </location>
</feature>
<feature type="transmembrane region" description="Helical" evidence="1">
    <location>
        <begin position="89"/>
        <end position="112"/>
    </location>
</feature>
<sequence>MNTQPTYIRTGAVRPLECISEGWRLIRDQYLLMVGISLVGIIIASAVPFGLLQGPMMCGIYICLLALARGERIEFGTLFKGMDHFTPGLIATLVQFVPMMLVIIPTTLFFFIRVAMAIGRDGGRPRPDVAELVPGFVLTILILMPLLMALMALLLFSYPLIVDRRLSGWEACRTSARAVLGNVGGILGLILLNAVLGLVGGLLCYVGAFFVMPIGFAAIVVAYRQIFGGETG</sequence>
<dbReference type="Proteomes" id="UP001611383">
    <property type="component" value="Chromosome"/>
</dbReference>
<reference evidence="2 3" key="1">
    <citation type="submission" date="2019-08" db="EMBL/GenBank/DDBJ databases">
        <title>Archangium and Cystobacter genomes.</title>
        <authorList>
            <person name="Chen I.-C.K."/>
            <person name="Wielgoss S."/>
        </authorList>
    </citation>
    <scope>NUCLEOTIDE SEQUENCE [LARGE SCALE GENOMIC DNA]</scope>
    <source>
        <strain evidence="2 3">Cbm 6</strain>
    </source>
</reference>
<evidence type="ECO:0000256" key="1">
    <source>
        <dbReference type="SAM" id="Phobius"/>
    </source>
</evidence>
<evidence type="ECO:0000313" key="3">
    <source>
        <dbReference type="Proteomes" id="UP001611383"/>
    </source>
</evidence>
<evidence type="ECO:0008006" key="4">
    <source>
        <dbReference type="Google" id="ProtNLM"/>
    </source>
</evidence>
<feature type="transmembrane region" description="Helical" evidence="1">
    <location>
        <begin position="132"/>
        <end position="158"/>
    </location>
</feature>
<keyword evidence="1" id="KW-1133">Transmembrane helix</keyword>
<dbReference type="PANTHER" id="PTHR40076">
    <property type="entry name" value="MEMBRANE PROTEIN-RELATED"/>
    <property type="match status" value="1"/>
</dbReference>
<keyword evidence="3" id="KW-1185">Reference proteome</keyword>
<gene>
    <name evidence="2" type="ORF">F0U60_33420</name>
</gene>
<dbReference type="PANTHER" id="PTHR40076:SF1">
    <property type="entry name" value="MEMBRANE PROTEIN"/>
    <property type="match status" value="1"/>
</dbReference>
<proteinExistence type="predicted"/>
<accession>A0ABY9WZA1</accession>
<name>A0ABY9WZA1_9BACT</name>
<keyword evidence="1" id="KW-0472">Membrane</keyword>